<keyword evidence="9" id="KW-0521">NADP</keyword>
<keyword evidence="6" id="KW-0285">Flavoprotein</keyword>
<comment type="cofactor">
    <cofactor evidence="2">
        <name>FAD</name>
        <dbReference type="ChEBI" id="CHEBI:57692"/>
    </cofactor>
</comment>
<evidence type="ECO:0000256" key="11">
    <source>
        <dbReference type="ARBA" id="ARBA00031313"/>
    </source>
</evidence>
<evidence type="ECO:0000313" key="12">
    <source>
        <dbReference type="EMBL" id="JAI65947.1"/>
    </source>
</evidence>
<reference evidence="12" key="1">
    <citation type="submission" date="2015-09" db="EMBL/GenBank/DDBJ databases">
        <title>Scylla olivacea transcriptome.</title>
        <authorList>
            <person name="Ikhwanuddin M."/>
        </authorList>
    </citation>
    <scope>NUCLEOTIDE SEQUENCE</scope>
</reference>
<dbReference type="GO" id="GO:0009235">
    <property type="term" value="P:cobalamin metabolic process"/>
    <property type="evidence" value="ECO:0007669"/>
    <property type="project" value="TreeGrafter"/>
</dbReference>
<name>A0A0P4WIU7_SCYOL</name>
<evidence type="ECO:0000256" key="10">
    <source>
        <dbReference type="ARBA" id="ARBA00023002"/>
    </source>
</evidence>
<dbReference type="PANTHER" id="PTHR31457">
    <property type="entry name" value="METHYLMALONIC ACIDURIA AND HOMOCYSTINURIA TYPE C PROTEIN"/>
    <property type="match status" value="1"/>
</dbReference>
<evidence type="ECO:0000256" key="2">
    <source>
        <dbReference type="ARBA" id="ARBA00001974"/>
    </source>
</evidence>
<evidence type="ECO:0000256" key="5">
    <source>
        <dbReference type="ARBA" id="ARBA00022490"/>
    </source>
</evidence>
<keyword evidence="8" id="KW-0274">FAD</keyword>
<dbReference type="Pfam" id="PF16690">
    <property type="entry name" value="MMACHC"/>
    <property type="match status" value="1"/>
</dbReference>
<evidence type="ECO:0000256" key="8">
    <source>
        <dbReference type="ARBA" id="ARBA00022827"/>
    </source>
</evidence>
<proteinExistence type="inferred from homology"/>
<keyword evidence="5" id="KW-0963">Cytoplasm</keyword>
<evidence type="ECO:0000256" key="1">
    <source>
        <dbReference type="ARBA" id="ARBA00001917"/>
    </source>
</evidence>
<dbReference type="GO" id="GO:0071949">
    <property type="term" value="F:FAD binding"/>
    <property type="evidence" value="ECO:0007669"/>
    <property type="project" value="TreeGrafter"/>
</dbReference>
<dbReference type="GO" id="GO:0032451">
    <property type="term" value="F:demethylase activity"/>
    <property type="evidence" value="ECO:0007669"/>
    <property type="project" value="TreeGrafter"/>
</dbReference>
<evidence type="ECO:0000256" key="4">
    <source>
        <dbReference type="ARBA" id="ARBA00007762"/>
    </source>
</evidence>
<accession>A0A0P4WIU7</accession>
<dbReference type="PANTHER" id="PTHR31457:SF2">
    <property type="entry name" value="CYANOCOBALAMIN REDUCTASE _ ALKYLCOBALAMIN DEALKYLASE"/>
    <property type="match status" value="1"/>
</dbReference>
<evidence type="ECO:0000256" key="3">
    <source>
        <dbReference type="ARBA" id="ARBA00004496"/>
    </source>
</evidence>
<keyword evidence="7" id="KW-0288">FMN</keyword>
<comment type="cofactor">
    <cofactor evidence="1">
        <name>FMN</name>
        <dbReference type="ChEBI" id="CHEBI:58210"/>
    </cofactor>
</comment>
<dbReference type="AlphaFoldDB" id="A0A0P4WIU7"/>
<dbReference type="InterPro" id="IPR032037">
    <property type="entry name" value="MMACHC"/>
</dbReference>
<keyword evidence="10" id="KW-0560">Oxidoreductase</keyword>
<evidence type="ECO:0000256" key="7">
    <source>
        <dbReference type="ARBA" id="ARBA00022643"/>
    </source>
</evidence>
<dbReference type="GO" id="GO:0033787">
    <property type="term" value="F:cyanocobalamin reductase (cyanide-eliminating) (NADP+) activity"/>
    <property type="evidence" value="ECO:0007669"/>
    <property type="project" value="TreeGrafter"/>
</dbReference>
<dbReference type="GO" id="GO:0005737">
    <property type="term" value="C:cytoplasm"/>
    <property type="evidence" value="ECO:0007669"/>
    <property type="project" value="UniProtKB-SubCell"/>
</dbReference>
<evidence type="ECO:0000256" key="6">
    <source>
        <dbReference type="ARBA" id="ARBA00022630"/>
    </source>
</evidence>
<comment type="similarity">
    <text evidence="4">Belongs to the MMACHC family.</text>
</comment>
<dbReference type="EMBL" id="GDRN01055643">
    <property type="protein sequence ID" value="JAI65947.1"/>
    <property type="molecule type" value="Transcribed_RNA"/>
</dbReference>
<dbReference type="CDD" id="cd12959">
    <property type="entry name" value="MMACHC-like"/>
    <property type="match status" value="1"/>
</dbReference>
<organism evidence="12">
    <name type="scientific">Scylla olivacea</name>
    <name type="common">Orange mud crab</name>
    <name type="synonym">Cancer olivacea</name>
    <dbReference type="NCBI Taxonomy" id="85551"/>
    <lineage>
        <taxon>Eukaryota</taxon>
        <taxon>Metazoa</taxon>
        <taxon>Ecdysozoa</taxon>
        <taxon>Arthropoda</taxon>
        <taxon>Crustacea</taxon>
        <taxon>Multicrustacea</taxon>
        <taxon>Malacostraca</taxon>
        <taxon>Eumalacostraca</taxon>
        <taxon>Eucarida</taxon>
        <taxon>Decapoda</taxon>
        <taxon>Pleocyemata</taxon>
        <taxon>Brachyura</taxon>
        <taxon>Eubrachyura</taxon>
        <taxon>Portunoidea</taxon>
        <taxon>Portunidae</taxon>
        <taxon>Portuninae</taxon>
        <taxon>Scylla</taxon>
    </lineage>
</organism>
<protein>
    <recommendedName>
        <fullName evidence="11">Cyanocobalamin reductase (cyanide-eliminating)</fullName>
    </recommendedName>
</protein>
<comment type="subcellular location">
    <subcellularLocation>
        <location evidence="3">Cytoplasm</location>
    </subcellularLocation>
</comment>
<sequence length="247" mass="28739">MVTITLKKLKEIERKLSSLLSPYGFECHPFKIGWYNEQVSKAFLLPHNDDTVAFIIISTPSMFEKAFIPYLASADCTRTKQDPIDQCMMHYFAAIKAEFADLEIETIHDFQTTPSKRPRVLVQTAGHVSGAVRYYQRKDLLSDPWCPERKIFGVCVHPEFGGWFALRGVAIFTTVSCPELQRKCPREILTTENEVAELLRRYNDHWEDWSFRDIIVPKKRYSKEQREYFATKPADRLPLIEKLVANN</sequence>
<evidence type="ECO:0000256" key="9">
    <source>
        <dbReference type="ARBA" id="ARBA00022857"/>
    </source>
</evidence>